<evidence type="ECO:0000313" key="3">
    <source>
        <dbReference type="Proteomes" id="UP000271098"/>
    </source>
</evidence>
<dbReference type="EMBL" id="UYRT01099232">
    <property type="protein sequence ID" value="VDN42062.1"/>
    <property type="molecule type" value="Genomic_DNA"/>
</dbReference>
<feature type="transmembrane region" description="Helical" evidence="1">
    <location>
        <begin position="63"/>
        <end position="84"/>
    </location>
</feature>
<keyword evidence="1" id="KW-0472">Membrane</keyword>
<sequence>MGLHRCHGRPHNHQDWVVDRPRNVRLQCRHGQWVMFKVHRRLPTGPFLDHLAAFRRHYFQCKFVTCVLIVLIDFFHLRSILGLML</sequence>
<gene>
    <name evidence="2" type="ORF">GPUH_LOCUS23863</name>
</gene>
<dbReference type="WBParaSite" id="GPUH_0002389301-mRNA-1">
    <property type="protein sequence ID" value="GPUH_0002389301-mRNA-1"/>
    <property type="gene ID" value="GPUH_0002389301"/>
</dbReference>
<protein>
    <submittedName>
        <fullName evidence="2 4">Uncharacterized protein</fullName>
    </submittedName>
</protein>
<keyword evidence="3" id="KW-1185">Reference proteome</keyword>
<name>A0A183ESC2_9BILA</name>
<dbReference type="AlphaFoldDB" id="A0A183ESC2"/>
<evidence type="ECO:0000313" key="2">
    <source>
        <dbReference type="EMBL" id="VDN42062.1"/>
    </source>
</evidence>
<keyword evidence="1" id="KW-1133">Transmembrane helix</keyword>
<keyword evidence="1" id="KW-0812">Transmembrane</keyword>
<dbReference type="Proteomes" id="UP000271098">
    <property type="component" value="Unassembled WGS sequence"/>
</dbReference>
<reference evidence="4" key="1">
    <citation type="submission" date="2016-06" db="UniProtKB">
        <authorList>
            <consortium name="WormBaseParasite"/>
        </authorList>
    </citation>
    <scope>IDENTIFICATION</scope>
</reference>
<accession>A0A183ESC2</accession>
<reference evidence="2 3" key="2">
    <citation type="submission" date="2018-11" db="EMBL/GenBank/DDBJ databases">
        <authorList>
            <consortium name="Pathogen Informatics"/>
        </authorList>
    </citation>
    <scope>NUCLEOTIDE SEQUENCE [LARGE SCALE GENOMIC DNA]</scope>
</reference>
<organism evidence="4">
    <name type="scientific">Gongylonema pulchrum</name>
    <dbReference type="NCBI Taxonomy" id="637853"/>
    <lineage>
        <taxon>Eukaryota</taxon>
        <taxon>Metazoa</taxon>
        <taxon>Ecdysozoa</taxon>
        <taxon>Nematoda</taxon>
        <taxon>Chromadorea</taxon>
        <taxon>Rhabditida</taxon>
        <taxon>Spirurina</taxon>
        <taxon>Spiruromorpha</taxon>
        <taxon>Spiruroidea</taxon>
        <taxon>Gongylonematidae</taxon>
        <taxon>Gongylonema</taxon>
    </lineage>
</organism>
<evidence type="ECO:0000256" key="1">
    <source>
        <dbReference type="SAM" id="Phobius"/>
    </source>
</evidence>
<evidence type="ECO:0000313" key="4">
    <source>
        <dbReference type="WBParaSite" id="GPUH_0002389301-mRNA-1"/>
    </source>
</evidence>
<proteinExistence type="predicted"/>